<keyword evidence="1" id="KW-0812">Transmembrane</keyword>
<evidence type="ECO:0000313" key="4">
    <source>
        <dbReference type="Proteomes" id="UP000187464"/>
    </source>
</evidence>
<dbReference type="Pfam" id="PF10633">
    <property type="entry name" value="NPCBM_assoc"/>
    <property type="match status" value="1"/>
</dbReference>
<dbReference type="RefSeq" id="WP_232001502.1">
    <property type="nucleotide sequence ID" value="NZ_LT605205.1"/>
</dbReference>
<dbReference type="AlphaFoldDB" id="A0A1R3SUS4"/>
<keyword evidence="4" id="KW-1185">Reference proteome</keyword>
<gene>
    <name evidence="3" type="ORF">PSM36_0491</name>
</gene>
<dbReference type="Gene3D" id="2.60.40.10">
    <property type="entry name" value="Immunoglobulins"/>
    <property type="match status" value="2"/>
</dbReference>
<dbReference type="KEGG" id="psac:PSM36_0491"/>
<reference evidence="4" key="1">
    <citation type="submission" date="2016-08" db="EMBL/GenBank/DDBJ databases">
        <authorList>
            <person name="Wibberg D."/>
        </authorList>
    </citation>
    <scope>NUCLEOTIDE SEQUENCE [LARGE SCALE GENOMIC DNA]</scope>
</reference>
<dbReference type="InterPro" id="IPR013783">
    <property type="entry name" value="Ig-like_fold"/>
</dbReference>
<dbReference type="PANTHER" id="PTHR39198">
    <property type="entry name" value="HYPOTHETICAL MEMBRANE PROTEIN, CONSERVED"/>
    <property type="match status" value="1"/>
</dbReference>
<proteinExistence type="predicted"/>
<dbReference type="InterPro" id="IPR018905">
    <property type="entry name" value="A-galactase_NEW3"/>
</dbReference>
<sequence>MIFFVGFVALLHAEEKEKQMLLYTPYTKISVPPGETINYSIDIVNETESLKNPDISVSGIPRGWEWEIKSGSYIVNQLAVMPSDKKSFNLQVTVPLQVNKGNYRFVVRAGEAELPLSVTVSSQGTFKTEFTTSQPNMQGNAKSNFNFNANLNNKTAETQLYALMAAAPRGWNVIFRAGGKQATSAQVEPNTTENISIEITPPGNVEAGTYKIPVQATTGTTSDELELEVVVTGSYDMELTTPRGLLSSDITAGDTKRIDLVVNNTGSAELKDIKLSSSKPAGWEVSFEPVSVDALKAGESVNIQAVVRASKKAIPGDYVLNISANTPEVNKSASFRMTVKTPLLWGWIGVAIILAVVGTIFYLFRKYGRR</sequence>
<dbReference type="Proteomes" id="UP000187464">
    <property type="component" value="Chromosome I"/>
</dbReference>
<keyword evidence="1" id="KW-0472">Membrane</keyword>
<evidence type="ECO:0000313" key="3">
    <source>
        <dbReference type="EMBL" id="SCD19321.1"/>
    </source>
</evidence>
<evidence type="ECO:0000256" key="1">
    <source>
        <dbReference type="SAM" id="Phobius"/>
    </source>
</evidence>
<protein>
    <recommendedName>
        <fullName evidence="2">Alpha-galactosidase NEW3 domain-containing protein</fullName>
    </recommendedName>
</protein>
<dbReference type="PANTHER" id="PTHR39198:SF1">
    <property type="entry name" value="ALPHA-GALACTOSIDASE NEW3 DOMAIN-CONTAINING PROTEIN"/>
    <property type="match status" value="1"/>
</dbReference>
<dbReference type="STRING" id="1642647.PSM36_0491"/>
<dbReference type="EMBL" id="LT605205">
    <property type="protein sequence ID" value="SCD19321.1"/>
    <property type="molecule type" value="Genomic_DNA"/>
</dbReference>
<name>A0A1R3SUS4_9BACT</name>
<evidence type="ECO:0000259" key="2">
    <source>
        <dbReference type="Pfam" id="PF10633"/>
    </source>
</evidence>
<accession>A0A1R3SUS4</accession>
<feature type="transmembrane region" description="Helical" evidence="1">
    <location>
        <begin position="344"/>
        <end position="364"/>
    </location>
</feature>
<feature type="domain" description="Alpha-galactosidase NEW3" evidence="2">
    <location>
        <begin position="250"/>
        <end position="325"/>
    </location>
</feature>
<keyword evidence="1" id="KW-1133">Transmembrane helix</keyword>
<organism evidence="3 4">
    <name type="scientific">Proteiniphilum saccharofermentans</name>
    <dbReference type="NCBI Taxonomy" id="1642647"/>
    <lineage>
        <taxon>Bacteria</taxon>
        <taxon>Pseudomonadati</taxon>
        <taxon>Bacteroidota</taxon>
        <taxon>Bacteroidia</taxon>
        <taxon>Bacteroidales</taxon>
        <taxon>Dysgonomonadaceae</taxon>
        <taxon>Proteiniphilum</taxon>
    </lineage>
</organism>